<proteinExistence type="predicted"/>
<accession>F5XQY7</accession>
<dbReference type="EMBL" id="AP012204">
    <property type="protein sequence ID" value="BAK37009.1"/>
    <property type="molecule type" value="Genomic_DNA"/>
</dbReference>
<name>F5XQY7_MICPN</name>
<reference evidence="2 3" key="1">
    <citation type="submission" date="2011-05" db="EMBL/GenBank/DDBJ databases">
        <title>Whole genome sequence of Microlunatus phosphovorus NM-1.</title>
        <authorList>
            <person name="Hosoyama A."/>
            <person name="Sasaki K."/>
            <person name="Harada T."/>
            <person name="Igarashi R."/>
            <person name="Kawakoshi A."/>
            <person name="Sasagawa M."/>
            <person name="Fukada J."/>
            <person name="Nakamura S."/>
            <person name="Katano Y."/>
            <person name="Hanada S."/>
            <person name="Kamagata Y."/>
            <person name="Nakamura N."/>
            <person name="Yamazaki S."/>
            <person name="Fujita N."/>
        </authorList>
    </citation>
    <scope>NUCLEOTIDE SEQUENCE [LARGE SCALE GENOMIC DNA]</scope>
    <source>
        <strain evidence="3">ATCC 700054 / DSM 10555 / JCM 9379 / NBRC 101784 / NCIMB 13414 / VKM Ac-1990 / NM-1</strain>
    </source>
</reference>
<dbReference type="HOGENOM" id="CLU_2634131_0_0_11"/>
<dbReference type="STRING" id="1032480.MLP_39950"/>
<gene>
    <name evidence="2" type="ordered locus">MLP_39950</name>
</gene>
<keyword evidence="3" id="KW-1185">Reference proteome</keyword>
<protein>
    <submittedName>
        <fullName evidence="2">Uncharacterized protein</fullName>
    </submittedName>
</protein>
<organism evidence="2 3">
    <name type="scientific">Microlunatus phosphovorus (strain ATCC 700054 / DSM 10555 / JCM 9379 / NBRC 101784 / NCIMB 13414 / VKM Ac-1990 / NM-1)</name>
    <dbReference type="NCBI Taxonomy" id="1032480"/>
    <lineage>
        <taxon>Bacteria</taxon>
        <taxon>Bacillati</taxon>
        <taxon>Actinomycetota</taxon>
        <taxon>Actinomycetes</taxon>
        <taxon>Propionibacteriales</taxon>
        <taxon>Propionibacteriaceae</taxon>
        <taxon>Microlunatus</taxon>
    </lineage>
</organism>
<feature type="region of interest" description="Disordered" evidence="1">
    <location>
        <begin position="57"/>
        <end position="77"/>
    </location>
</feature>
<dbReference type="AlphaFoldDB" id="F5XQY7"/>
<evidence type="ECO:0000313" key="3">
    <source>
        <dbReference type="Proteomes" id="UP000007947"/>
    </source>
</evidence>
<sequence length="77" mass="7847">MPGGSKTDLSPDFTAFYDATWSRTVACAYAITGDLVAAEDLAQEGARLLPGVAIGGTSQSSADQAVAPACHRQDSSV</sequence>
<evidence type="ECO:0000256" key="1">
    <source>
        <dbReference type="SAM" id="MobiDB-lite"/>
    </source>
</evidence>
<dbReference type="Proteomes" id="UP000007947">
    <property type="component" value="Chromosome"/>
</dbReference>
<dbReference type="KEGG" id="mph:MLP_39950"/>
<evidence type="ECO:0000313" key="2">
    <source>
        <dbReference type="EMBL" id="BAK37009.1"/>
    </source>
</evidence>